<dbReference type="Proteomes" id="UP001165289">
    <property type="component" value="Unassembled WGS sequence"/>
</dbReference>
<organism evidence="2 3">
    <name type="scientific">Oopsacas minuta</name>
    <dbReference type="NCBI Taxonomy" id="111878"/>
    <lineage>
        <taxon>Eukaryota</taxon>
        <taxon>Metazoa</taxon>
        <taxon>Porifera</taxon>
        <taxon>Hexactinellida</taxon>
        <taxon>Hexasterophora</taxon>
        <taxon>Lyssacinosida</taxon>
        <taxon>Leucopsacidae</taxon>
        <taxon>Oopsacas</taxon>
    </lineage>
</organism>
<keyword evidence="1" id="KW-0812">Transmembrane</keyword>
<keyword evidence="3" id="KW-1185">Reference proteome</keyword>
<reference evidence="2 3" key="1">
    <citation type="journal article" date="2023" name="BMC Biol.">
        <title>The compact genome of the sponge Oopsacas minuta (Hexactinellida) is lacking key metazoan core genes.</title>
        <authorList>
            <person name="Santini S."/>
            <person name="Schenkelaars Q."/>
            <person name="Jourda C."/>
            <person name="Duchesne M."/>
            <person name="Belahbib H."/>
            <person name="Rocher C."/>
            <person name="Selva M."/>
            <person name="Riesgo A."/>
            <person name="Vervoort M."/>
            <person name="Leys S.P."/>
            <person name="Kodjabachian L."/>
            <person name="Le Bivic A."/>
            <person name="Borchiellini C."/>
            <person name="Claverie J.M."/>
            <person name="Renard E."/>
        </authorList>
    </citation>
    <scope>NUCLEOTIDE SEQUENCE [LARGE SCALE GENOMIC DNA]</scope>
    <source>
        <strain evidence="2">SPO-2</strain>
    </source>
</reference>
<name>A0AAV7JHQ7_9METZ</name>
<protein>
    <recommendedName>
        <fullName evidence="4">Ubiquitin-like protease family profile domain-containing protein</fullName>
    </recommendedName>
</protein>
<dbReference type="AlphaFoldDB" id="A0AAV7JHQ7"/>
<keyword evidence="1" id="KW-0472">Membrane</keyword>
<sequence length="180" mass="20244">MLKVKSSIFKGLNLGAPLSELSDQGTLLKETTLHAFMACLPIVSLTQTCFLKLFLIGLIMYNIEVLLRNQFPHLPGLQNIVEGRYGVFKTCPTKSLQTHKDAACVHWLVYCADKTGQVSLFDSVFDSVSDDFKVQLAEIYTQKHTFKYIMQIMQQQKEFSDCGIFVTVVFTAIAFGPLSF</sequence>
<keyword evidence="1" id="KW-1133">Transmembrane helix</keyword>
<gene>
    <name evidence="2" type="ORF">LOD99_12027</name>
</gene>
<proteinExistence type="predicted"/>
<comment type="caution">
    <text evidence="2">The sequence shown here is derived from an EMBL/GenBank/DDBJ whole genome shotgun (WGS) entry which is preliminary data.</text>
</comment>
<accession>A0AAV7JHQ7</accession>
<evidence type="ECO:0000256" key="1">
    <source>
        <dbReference type="SAM" id="Phobius"/>
    </source>
</evidence>
<dbReference type="SUPFAM" id="SSF54001">
    <property type="entry name" value="Cysteine proteinases"/>
    <property type="match status" value="1"/>
</dbReference>
<feature type="transmembrane region" description="Helical" evidence="1">
    <location>
        <begin position="159"/>
        <end position="178"/>
    </location>
</feature>
<feature type="transmembrane region" description="Helical" evidence="1">
    <location>
        <begin position="35"/>
        <end position="61"/>
    </location>
</feature>
<dbReference type="InterPro" id="IPR038765">
    <property type="entry name" value="Papain-like_cys_pep_sf"/>
</dbReference>
<evidence type="ECO:0000313" key="3">
    <source>
        <dbReference type="Proteomes" id="UP001165289"/>
    </source>
</evidence>
<evidence type="ECO:0000313" key="2">
    <source>
        <dbReference type="EMBL" id="KAI6648218.1"/>
    </source>
</evidence>
<evidence type="ECO:0008006" key="4">
    <source>
        <dbReference type="Google" id="ProtNLM"/>
    </source>
</evidence>
<dbReference type="EMBL" id="JAKMXF010000332">
    <property type="protein sequence ID" value="KAI6648218.1"/>
    <property type="molecule type" value="Genomic_DNA"/>
</dbReference>